<feature type="signal peptide" evidence="1">
    <location>
        <begin position="1"/>
        <end position="21"/>
    </location>
</feature>
<evidence type="ECO:0000256" key="1">
    <source>
        <dbReference type="SAM" id="SignalP"/>
    </source>
</evidence>
<accession>A0ABR1F2F5</accession>
<dbReference type="RefSeq" id="XP_064767062.1">
    <property type="nucleotide sequence ID" value="XM_064914219.1"/>
</dbReference>
<keyword evidence="1" id="KW-0732">Signal</keyword>
<comment type="caution">
    <text evidence="2">The sequence shown here is derived from an EMBL/GenBank/DDBJ whole genome shotgun (WGS) entry which is preliminary data.</text>
</comment>
<feature type="chain" id="PRO_5047010587" description="DUF4185 domain-containing protein" evidence="1">
    <location>
        <begin position="22"/>
        <end position="416"/>
    </location>
</feature>
<proteinExistence type="predicted"/>
<name>A0ABR1F2F5_9ASCO</name>
<dbReference type="GeneID" id="90039731"/>
<keyword evidence="3" id="KW-1185">Reference proteome</keyword>
<gene>
    <name evidence="2" type="ORF">BZA70DRAFT_290580</name>
</gene>
<evidence type="ECO:0008006" key="4">
    <source>
        <dbReference type="Google" id="ProtNLM"/>
    </source>
</evidence>
<dbReference type="EMBL" id="JBBJBU010000009">
    <property type="protein sequence ID" value="KAK7204029.1"/>
    <property type="molecule type" value="Genomic_DNA"/>
</dbReference>
<dbReference type="Proteomes" id="UP001498771">
    <property type="component" value="Unassembled WGS sequence"/>
</dbReference>
<sequence length="416" mass="47037">MSFTLLQLVATIYAFVQFAFADEVGTVLFPNTSFFEIEHYYPSPRYHVYPRRTDFSVASFVNWGQITDYNSKANDGDDYFSLETGPFAYCAIGNYSFWLSQYGRGSLAGAGAHFLMAMNGSHPSWAKIHPDLDDIDEDYNTMIPYTDDENDAMNEPYYFTFFAPRSSCVMTSATTAVQVWEILHEKRDDLAIGSMLVNYTINPDEGTFASTRPQDVYSSYYVDDDDDADYQYGYGLLSTMKVNGVIYMYAVDRSSYGNYQDVLLASAPASTVLDKSTWSYWQNSTQSWNTTEPLATKRRQDDAVYTASSSIGYQIDGGSMGSIFYSEYHHAYIFTYSTSDDPSTLIIEYAPTPAGPWSQNEQVLVNSTDVDFNYAIVTPYFYNSPAHEGHVGKELLISVSPASYDNTYWAYKLSFE</sequence>
<evidence type="ECO:0000313" key="3">
    <source>
        <dbReference type="Proteomes" id="UP001498771"/>
    </source>
</evidence>
<organism evidence="2 3">
    <name type="scientific">Myxozyma melibiosi</name>
    <dbReference type="NCBI Taxonomy" id="54550"/>
    <lineage>
        <taxon>Eukaryota</taxon>
        <taxon>Fungi</taxon>
        <taxon>Dikarya</taxon>
        <taxon>Ascomycota</taxon>
        <taxon>Saccharomycotina</taxon>
        <taxon>Lipomycetes</taxon>
        <taxon>Lipomycetales</taxon>
        <taxon>Lipomycetaceae</taxon>
        <taxon>Myxozyma</taxon>
    </lineage>
</organism>
<evidence type="ECO:0000313" key="2">
    <source>
        <dbReference type="EMBL" id="KAK7204029.1"/>
    </source>
</evidence>
<reference evidence="2 3" key="1">
    <citation type="submission" date="2024-03" db="EMBL/GenBank/DDBJ databases">
        <title>Genome-scale model development and genomic sequencing of the oleaginous clade Lipomyces.</title>
        <authorList>
            <consortium name="Lawrence Berkeley National Laboratory"/>
            <person name="Czajka J.J."/>
            <person name="Han Y."/>
            <person name="Kim J."/>
            <person name="Mondo S.J."/>
            <person name="Hofstad B.A."/>
            <person name="Robles A."/>
            <person name="Haridas S."/>
            <person name="Riley R."/>
            <person name="LaButti K."/>
            <person name="Pangilinan J."/>
            <person name="Andreopoulos W."/>
            <person name="Lipzen A."/>
            <person name="Yan J."/>
            <person name="Wang M."/>
            <person name="Ng V."/>
            <person name="Grigoriev I.V."/>
            <person name="Spatafora J.W."/>
            <person name="Magnuson J.K."/>
            <person name="Baker S.E."/>
            <person name="Pomraning K.R."/>
        </authorList>
    </citation>
    <scope>NUCLEOTIDE SEQUENCE [LARGE SCALE GENOMIC DNA]</scope>
    <source>
        <strain evidence="2 3">Phaff 52-87</strain>
    </source>
</reference>
<protein>
    <recommendedName>
        <fullName evidence="4">DUF4185 domain-containing protein</fullName>
    </recommendedName>
</protein>